<dbReference type="KEGG" id="hbs:IPV69_06550"/>
<evidence type="ECO:0000256" key="2">
    <source>
        <dbReference type="ARBA" id="ARBA00003015"/>
    </source>
</evidence>
<keyword evidence="6 7" id="KW-0819">tRNA processing</keyword>
<feature type="binding site" evidence="7">
    <location>
        <position position="90"/>
    </location>
    <ligand>
        <name>S-adenosyl-L-methionine</name>
        <dbReference type="ChEBI" id="CHEBI:59789"/>
    </ligand>
</feature>
<evidence type="ECO:0000256" key="5">
    <source>
        <dbReference type="ARBA" id="ARBA00022691"/>
    </source>
</evidence>
<dbReference type="EMBL" id="CP063458">
    <property type="protein sequence ID" value="QOV91015.1"/>
    <property type="molecule type" value="Genomic_DNA"/>
</dbReference>
<feature type="binding site" evidence="7">
    <location>
        <begin position="187"/>
        <end position="190"/>
    </location>
    <ligand>
        <name>substrate</name>
    </ligand>
</feature>
<comment type="caution">
    <text evidence="7">Lacks conserved residue(s) required for the propagation of feature annotation.</text>
</comment>
<evidence type="ECO:0000256" key="6">
    <source>
        <dbReference type="ARBA" id="ARBA00022694"/>
    </source>
</evidence>
<accession>A0A7M2WZW2</accession>
<feature type="binding site" evidence="7">
    <location>
        <position position="113"/>
    </location>
    <ligand>
        <name>S-adenosyl-L-methionine</name>
        <dbReference type="ChEBI" id="CHEBI:59789"/>
    </ligand>
</feature>
<feature type="binding site" evidence="7">
    <location>
        <position position="117"/>
    </location>
    <ligand>
        <name>substrate</name>
    </ligand>
</feature>
<sequence>MQTNRELIVEPVGLDPETLPKPLDWAVLYGNSNPVELEIGMGKGTFLNEQARSRPDVNFFGIEWARWFWRYASDRMRRHGCTNARTVRAEAGFFLTEYVPPASIDVLHIYFPDPWPKARHHKRRLIQPKFVPLMARAVRPGGRVQVVTDHKGYWEENIEPTIRGAADFEVVDYNRPGSANEGEFVGTNFERKYRREGRPFYAIAAVRRSDSLPRENITPVAATA</sequence>
<dbReference type="AlphaFoldDB" id="A0A7M2WZW2"/>
<keyword evidence="9" id="KW-1185">Reference proteome</keyword>
<dbReference type="InterPro" id="IPR029063">
    <property type="entry name" value="SAM-dependent_MTases_sf"/>
</dbReference>
<dbReference type="NCBIfam" id="TIGR00091">
    <property type="entry name" value="tRNA (guanosine(46)-N7)-methyltransferase TrmB"/>
    <property type="match status" value="1"/>
</dbReference>
<comment type="similarity">
    <text evidence="7">Belongs to the class I-like SAM-binding methyltransferase superfamily. TrmB family.</text>
</comment>
<evidence type="ECO:0000256" key="1">
    <source>
        <dbReference type="ARBA" id="ARBA00000142"/>
    </source>
</evidence>
<dbReference type="PANTHER" id="PTHR23417:SF14">
    <property type="entry name" value="PENTACOTRIPEPTIDE-REPEAT REGION OF PRORP DOMAIN-CONTAINING PROTEIN"/>
    <property type="match status" value="1"/>
</dbReference>
<dbReference type="EC" id="2.1.1.33" evidence="7"/>
<name>A0A7M2WZW2_9BACT</name>
<dbReference type="GO" id="GO:0043527">
    <property type="term" value="C:tRNA methyltransferase complex"/>
    <property type="evidence" value="ECO:0007669"/>
    <property type="project" value="TreeGrafter"/>
</dbReference>
<comment type="pathway">
    <text evidence="7">tRNA modification; N(7)-methylguanine-tRNA biosynthesis.</text>
</comment>
<keyword evidence="3 7" id="KW-0489">Methyltransferase</keyword>
<dbReference type="HAMAP" id="MF_01057">
    <property type="entry name" value="tRNA_methyltr_TrmB"/>
    <property type="match status" value="1"/>
</dbReference>
<keyword evidence="5 7" id="KW-0949">S-adenosyl-L-methionine</keyword>
<dbReference type="PANTHER" id="PTHR23417">
    <property type="entry name" value="3-DEOXY-D-MANNO-OCTULOSONIC-ACID TRANSFERASE/TRNA GUANINE-N 7 - -METHYLTRANSFERASE"/>
    <property type="match status" value="1"/>
</dbReference>
<gene>
    <name evidence="7 8" type="primary">trmB</name>
    <name evidence="8" type="ORF">IPV69_06550</name>
</gene>
<evidence type="ECO:0000256" key="3">
    <source>
        <dbReference type="ARBA" id="ARBA00022603"/>
    </source>
</evidence>
<proteinExistence type="inferred from homology"/>
<comment type="function">
    <text evidence="2 7">Catalyzes the formation of N(7)-methylguanine at position 46 (m7G46) in tRNA.</text>
</comment>
<dbReference type="GO" id="GO:0008176">
    <property type="term" value="F:tRNA (guanine(46)-N7)-methyltransferase activity"/>
    <property type="evidence" value="ECO:0007669"/>
    <property type="project" value="UniProtKB-UniRule"/>
</dbReference>
<dbReference type="UniPathway" id="UPA00989"/>
<feature type="binding site" evidence="7">
    <location>
        <position position="149"/>
    </location>
    <ligand>
        <name>substrate</name>
    </ligand>
</feature>
<dbReference type="InterPro" id="IPR003358">
    <property type="entry name" value="tRNA_(Gua-N-7)_MeTrfase_Trmb"/>
</dbReference>
<evidence type="ECO:0000313" key="9">
    <source>
        <dbReference type="Proteomes" id="UP000593765"/>
    </source>
</evidence>
<feature type="binding site" evidence="7">
    <location>
        <position position="38"/>
    </location>
    <ligand>
        <name>S-adenosyl-L-methionine</name>
        <dbReference type="ChEBI" id="CHEBI:59789"/>
    </ligand>
</feature>
<comment type="catalytic activity">
    <reaction evidence="1 7">
        <text>guanosine(46) in tRNA + S-adenosyl-L-methionine = N(7)-methylguanosine(46) in tRNA + S-adenosyl-L-homocysteine</text>
        <dbReference type="Rhea" id="RHEA:42708"/>
        <dbReference type="Rhea" id="RHEA-COMP:10188"/>
        <dbReference type="Rhea" id="RHEA-COMP:10189"/>
        <dbReference type="ChEBI" id="CHEBI:57856"/>
        <dbReference type="ChEBI" id="CHEBI:59789"/>
        <dbReference type="ChEBI" id="CHEBI:74269"/>
        <dbReference type="ChEBI" id="CHEBI:74480"/>
        <dbReference type="EC" id="2.1.1.33"/>
    </reaction>
</comment>
<protein>
    <recommendedName>
        <fullName evidence="7">tRNA (guanine-N(7)-)-methyltransferase</fullName>
        <ecNumber evidence="7">2.1.1.33</ecNumber>
    </recommendedName>
    <alternativeName>
        <fullName evidence="7">tRNA (guanine(46)-N(7))-methyltransferase</fullName>
    </alternativeName>
    <alternativeName>
        <fullName evidence="7">tRNA(m7G46)-methyltransferase</fullName>
    </alternativeName>
</protein>
<dbReference type="Gene3D" id="3.40.50.150">
    <property type="entry name" value="Vaccinia Virus protein VP39"/>
    <property type="match status" value="1"/>
</dbReference>
<dbReference type="InterPro" id="IPR055361">
    <property type="entry name" value="tRNA_methyltr_TrmB_bact"/>
</dbReference>
<organism evidence="8 9">
    <name type="scientific">Humisphaera borealis</name>
    <dbReference type="NCBI Taxonomy" id="2807512"/>
    <lineage>
        <taxon>Bacteria</taxon>
        <taxon>Pseudomonadati</taxon>
        <taxon>Planctomycetota</taxon>
        <taxon>Phycisphaerae</taxon>
        <taxon>Tepidisphaerales</taxon>
        <taxon>Tepidisphaeraceae</taxon>
        <taxon>Humisphaera</taxon>
    </lineage>
</organism>
<feature type="binding site" evidence="7">
    <location>
        <position position="63"/>
    </location>
    <ligand>
        <name>S-adenosyl-L-methionine</name>
        <dbReference type="ChEBI" id="CHEBI:59789"/>
    </ligand>
</feature>
<evidence type="ECO:0000256" key="7">
    <source>
        <dbReference type="HAMAP-Rule" id="MF_01057"/>
    </source>
</evidence>
<dbReference type="Pfam" id="PF02390">
    <property type="entry name" value="Methyltransf_4"/>
    <property type="match status" value="1"/>
</dbReference>
<dbReference type="SUPFAM" id="SSF53335">
    <property type="entry name" value="S-adenosyl-L-methionine-dependent methyltransferases"/>
    <property type="match status" value="1"/>
</dbReference>
<dbReference type="Proteomes" id="UP000593765">
    <property type="component" value="Chromosome"/>
</dbReference>
<dbReference type="PROSITE" id="PS51625">
    <property type="entry name" value="SAM_MT_TRMB"/>
    <property type="match status" value="1"/>
</dbReference>
<evidence type="ECO:0000313" key="8">
    <source>
        <dbReference type="EMBL" id="QOV91015.1"/>
    </source>
</evidence>
<reference evidence="8 9" key="1">
    <citation type="submission" date="2020-10" db="EMBL/GenBank/DDBJ databases">
        <title>Wide distribution of Phycisphaera-like planctomycetes from WD2101 soil group in peatlands and genome analysis of the first cultivated representative.</title>
        <authorList>
            <person name="Dedysh S.N."/>
            <person name="Beletsky A.V."/>
            <person name="Ivanova A."/>
            <person name="Kulichevskaya I.S."/>
            <person name="Suzina N.E."/>
            <person name="Philippov D.A."/>
            <person name="Rakitin A.L."/>
            <person name="Mardanov A.V."/>
            <person name="Ravin N.V."/>
        </authorList>
    </citation>
    <scope>NUCLEOTIDE SEQUENCE [LARGE SCALE GENOMIC DNA]</scope>
    <source>
        <strain evidence="8 9">M1803</strain>
    </source>
</reference>
<evidence type="ECO:0000256" key="4">
    <source>
        <dbReference type="ARBA" id="ARBA00022679"/>
    </source>
</evidence>
<dbReference type="RefSeq" id="WP_206294123.1">
    <property type="nucleotide sequence ID" value="NZ_CP063458.1"/>
</dbReference>
<keyword evidence="4 7" id="KW-0808">Transferase</keyword>